<keyword evidence="2" id="KW-0521">NADP</keyword>
<reference evidence="5 6" key="1">
    <citation type="journal article" date="2023" name="bioRxiv">
        <title>High-quality genome assemblies of four members of thePodospora anserinaspecies complex.</title>
        <authorList>
            <person name="Ament-Velasquez S.L."/>
            <person name="Vogan A.A."/>
            <person name="Wallerman O."/>
            <person name="Hartmann F."/>
            <person name="Gautier V."/>
            <person name="Silar P."/>
            <person name="Giraud T."/>
            <person name="Johannesson H."/>
        </authorList>
    </citation>
    <scope>NUCLEOTIDE SEQUENCE [LARGE SCALE GENOMIC DNA]</scope>
    <source>
        <strain evidence="5 6">CBS 112042</strain>
    </source>
</reference>
<dbReference type="GeneID" id="87898256"/>
<dbReference type="SUPFAM" id="SSF51735">
    <property type="entry name" value="NAD(P)-binding Rossmann-fold domains"/>
    <property type="match status" value="1"/>
</dbReference>
<comment type="caution">
    <text evidence="5">The sequence shown here is derived from an EMBL/GenBank/DDBJ whole genome shotgun (WGS) entry which is preliminary data.</text>
</comment>
<dbReference type="InterPro" id="IPR051164">
    <property type="entry name" value="NmrA-like_oxidored"/>
</dbReference>
<dbReference type="Pfam" id="PF05368">
    <property type="entry name" value="NmrA"/>
    <property type="match status" value="1"/>
</dbReference>
<dbReference type="PANTHER" id="PTHR42748:SF30">
    <property type="entry name" value="NMRA-LIKE DOMAIN-CONTAINING PROTEIN"/>
    <property type="match status" value="1"/>
</dbReference>
<sequence length="370" mass="40186">MTEKKILAVFGATGQQGGSVINQLVSEPAASLPNISQFHLRALTSRSLPISSASSIPLEQWYRLIGSSPDTDTDNNTTNNTTNTIQVTPQVDFHTPSTLLPALKDVHTAFIMTTPSFAPVTSDDPNSSKEFLAVQNILSAALAQKVDTVLFSTLPNITELSSGKYTHVTPFDDKARAEAYIRSLHPQIKSAFLSLGFFMSNWLTQGFLAPRYDEDTDSWVMRLHVAGGTGIPLVDAGRDTGKFVAAILERGVDGTGETVLAAEGVYALDGIAEVFSRHTGRRVRYEQVTVEEFRETGLKGFPESLKDVLVEGYSALEEFGHAGKETGALVEEGKRLVRECGLGELVSLEEFLKKEGYVLGEGPRSKQWGS</sequence>
<organism evidence="5 6">
    <name type="scientific">Podospora bellae-mahoneyi</name>
    <dbReference type="NCBI Taxonomy" id="2093777"/>
    <lineage>
        <taxon>Eukaryota</taxon>
        <taxon>Fungi</taxon>
        <taxon>Dikarya</taxon>
        <taxon>Ascomycota</taxon>
        <taxon>Pezizomycotina</taxon>
        <taxon>Sordariomycetes</taxon>
        <taxon>Sordariomycetidae</taxon>
        <taxon>Sordariales</taxon>
        <taxon>Podosporaceae</taxon>
        <taxon>Podospora</taxon>
    </lineage>
</organism>
<evidence type="ECO:0000256" key="3">
    <source>
        <dbReference type="ARBA" id="ARBA00023002"/>
    </source>
</evidence>
<evidence type="ECO:0000313" key="6">
    <source>
        <dbReference type="Proteomes" id="UP001322138"/>
    </source>
</evidence>
<dbReference type="InterPro" id="IPR036291">
    <property type="entry name" value="NAD(P)-bd_dom_sf"/>
</dbReference>
<evidence type="ECO:0000256" key="2">
    <source>
        <dbReference type="ARBA" id="ARBA00022857"/>
    </source>
</evidence>
<dbReference type="Gene3D" id="3.40.50.720">
    <property type="entry name" value="NAD(P)-binding Rossmann-like Domain"/>
    <property type="match status" value="1"/>
</dbReference>
<accession>A0ABR0FIL7</accession>
<name>A0ABR0FIL7_9PEZI</name>
<proteinExistence type="inferred from homology"/>
<protein>
    <recommendedName>
        <fullName evidence="4">NmrA-like domain-containing protein</fullName>
    </recommendedName>
</protein>
<gene>
    <name evidence="5" type="ORF">QC761_404910</name>
</gene>
<evidence type="ECO:0000259" key="4">
    <source>
        <dbReference type="Pfam" id="PF05368"/>
    </source>
</evidence>
<evidence type="ECO:0000313" key="5">
    <source>
        <dbReference type="EMBL" id="KAK4643811.1"/>
    </source>
</evidence>
<evidence type="ECO:0000256" key="1">
    <source>
        <dbReference type="ARBA" id="ARBA00006328"/>
    </source>
</evidence>
<dbReference type="InterPro" id="IPR008030">
    <property type="entry name" value="NmrA-like"/>
</dbReference>
<comment type="similarity">
    <text evidence="1">Belongs to the NmrA-type oxidoreductase family.</text>
</comment>
<dbReference type="EMBL" id="JAFFGZ010000006">
    <property type="protein sequence ID" value="KAK4643811.1"/>
    <property type="molecule type" value="Genomic_DNA"/>
</dbReference>
<feature type="domain" description="NmrA-like" evidence="4">
    <location>
        <begin position="4"/>
        <end position="330"/>
    </location>
</feature>
<dbReference type="Proteomes" id="UP001322138">
    <property type="component" value="Unassembled WGS sequence"/>
</dbReference>
<keyword evidence="6" id="KW-1185">Reference proteome</keyword>
<dbReference type="PANTHER" id="PTHR42748">
    <property type="entry name" value="NITROGEN METABOLITE REPRESSION PROTEIN NMRA FAMILY MEMBER"/>
    <property type="match status" value="1"/>
</dbReference>
<keyword evidence="3" id="KW-0560">Oxidoreductase</keyword>
<dbReference type="RefSeq" id="XP_062732787.1">
    <property type="nucleotide sequence ID" value="XM_062878774.1"/>
</dbReference>